<comment type="caution">
    <text evidence="2">The sequence shown here is derived from an EMBL/GenBank/DDBJ whole genome shotgun (WGS) entry which is preliminary data.</text>
</comment>
<feature type="compositionally biased region" description="Basic residues" evidence="1">
    <location>
        <begin position="1"/>
        <end position="10"/>
    </location>
</feature>
<feature type="region of interest" description="Disordered" evidence="1">
    <location>
        <begin position="1"/>
        <end position="34"/>
    </location>
</feature>
<protein>
    <submittedName>
        <fullName evidence="2">Uncharacterized protein</fullName>
    </submittedName>
</protein>
<reference evidence="2 3" key="1">
    <citation type="journal article" date="2016" name="Nat. Commun.">
        <title>Thousands of microbial genomes shed light on interconnected biogeochemical processes in an aquifer system.</title>
        <authorList>
            <person name="Anantharaman K."/>
            <person name="Brown C.T."/>
            <person name="Hug L.A."/>
            <person name="Sharon I."/>
            <person name="Castelle C.J."/>
            <person name="Probst A.J."/>
            <person name="Thomas B.C."/>
            <person name="Singh A."/>
            <person name="Wilkins M.J."/>
            <person name="Karaoz U."/>
            <person name="Brodie E.L."/>
            <person name="Williams K.H."/>
            <person name="Hubbard S.S."/>
            <person name="Banfield J.F."/>
        </authorList>
    </citation>
    <scope>NUCLEOTIDE SEQUENCE [LARGE SCALE GENOMIC DNA]</scope>
</reference>
<dbReference type="Proteomes" id="UP000178370">
    <property type="component" value="Unassembled WGS sequence"/>
</dbReference>
<gene>
    <name evidence="2" type="ORF">A2763_03730</name>
</gene>
<dbReference type="EMBL" id="MFKV01000021">
    <property type="protein sequence ID" value="OGG50027.1"/>
    <property type="molecule type" value="Genomic_DNA"/>
</dbReference>
<organism evidence="2 3">
    <name type="scientific">Candidatus Kaiserbacteria bacterium RIFCSPHIGHO2_01_FULL_54_36</name>
    <dbReference type="NCBI Taxonomy" id="1798482"/>
    <lineage>
        <taxon>Bacteria</taxon>
        <taxon>Candidatus Kaiseribacteriota</taxon>
    </lineage>
</organism>
<evidence type="ECO:0000256" key="1">
    <source>
        <dbReference type="SAM" id="MobiDB-lite"/>
    </source>
</evidence>
<name>A0A1F6CLW8_9BACT</name>
<dbReference type="STRING" id="1798482.A2763_03730"/>
<evidence type="ECO:0000313" key="3">
    <source>
        <dbReference type="Proteomes" id="UP000178370"/>
    </source>
</evidence>
<sequence length="235" mass="25848">MANSGIRRKPEHNQGDDAMAKPMTASDENGMTDGQIDDMADKFRAALRKHRVDIPSDVAQQVAGIPNLGMKLFEVIRELVEAMTGLVVRLVENIDRTRSPQQVIDETERKQYVDSDVVAAMPRGDGDTAKLTFFKPAKSAYKNGVLSCTALQREYEKRGLEPDAEALADYNKKNPEAADKEPNACQWIDAQGNFCGAAFGRWGGERRVDVDRGGGGWRDRWSFAGVPKESSASAV</sequence>
<evidence type="ECO:0000313" key="2">
    <source>
        <dbReference type="EMBL" id="OGG50027.1"/>
    </source>
</evidence>
<proteinExistence type="predicted"/>
<dbReference type="AlphaFoldDB" id="A0A1F6CLW8"/>
<accession>A0A1F6CLW8</accession>